<evidence type="ECO:0000256" key="4">
    <source>
        <dbReference type="ARBA" id="ARBA00022692"/>
    </source>
</evidence>
<dbReference type="OrthoDB" id="1508846at2759"/>
<dbReference type="STRING" id="1097556.R4XDX4"/>
<dbReference type="Proteomes" id="UP000013776">
    <property type="component" value="Unassembled WGS sequence"/>
</dbReference>
<dbReference type="PANTHER" id="PTHR12263:SF0">
    <property type="entry name" value="V-TYPE PROTON ATPASE SUBUNIT"/>
    <property type="match status" value="1"/>
</dbReference>
<dbReference type="PANTHER" id="PTHR12263">
    <property type="entry name" value="VACUOLAR ATP SYNTHASE SUBUNIT H"/>
    <property type="match status" value="1"/>
</dbReference>
<dbReference type="GO" id="GO:0046961">
    <property type="term" value="F:proton-transporting ATPase activity, rotational mechanism"/>
    <property type="evidence" value="ECO:0007669"/>
    <property type="project" value="InterPro"/>
</dbReference>
<evidence type="ECO:0008006" key="12">
    <source>
        <dbReference type="Google" id="ProtNLM"/>
    </source>
</evidence>
<reference evidence="10 11" key="1">
    <citation type="journal article" date="2013" name="MBio">
        <title>Genome sequencing of the plant pathogen Taphrina deformans, the causal agent of peach leaf curl.</title>
        <authorList>
            <person name="Cisse O.H."/>
            <person name="Almeida J.M.G.C.F."/>
            <person name="Fonseca A."/>
            <person name="Kumar A.A."/>
            <person name="Salojaervi J."/>
            <person name="Overmyer K."/>
            <person name="Hauser P.M."/>
            <person name="Pagni M."/>
        </authorList>
    </citation>
    <scope>NUCLEOTIDE SEQUENCE [LARGE SCALE GENOMIC DNA]</scope>
    <source>
        <strain evidence="11">PYCC 5710 / ATCC 11124 / CBS 356.35 / IMI 108563 / JCM 9778 / NBRC 8474</strain>
    </source>
</reference>
<keyword evidence="11" id="KW-1185">Reference proteome</keyword>
<evidence type="ECO:0000256" key="9">
    <source>
        <dbReference type="SAM" id="Phobius"/>
    </source>
</evidence>
<dbReference type="GO" id="GO:0000220">
    <property type="term" value="C:vacuolar proton-transporting V-type ATPase, V0 domain"/>
    <property type="evidence" value="ECO:0007669"/>
    <property type="project" value="TreeGrafter"/>
</dbReference>
<name>R4XDX4_TAPDE</name>
<feature type="transmembrane region" description="Helical" evidence="9">
    <location>
        <begin position="36"/>
        <end position="54"/>
    </location>
</feature>
<evidence type="ECO:0000256" key="6">
    <source>
        <dbReference type="ARBA" id="ARBA00022989"/>
    </source>
</evidence>
<organism evidence="10 11">
    <name type="scientific">Taphrina deformans (strain PYCC 5710 / ATCC 11124 / CBS 356.35 / IMI 108563 / JCM 9778 / NBRC 8474)</name>
    <name type="common">Peach leaf curl fungus</name>
    <name type="synonym">Lalaria deformans</name>
    <dbReference type="NCBI Taxonomy" id="1097556"/>
    <lineage>
        <taxon>Eukaryota</taxon>
        <taxon>Fungi</taxon>
        <taxon>Dikarya</taxon>
        <taxon>Ascomycota</taxon>
        <taxon>Taphrinomycotina</taxon>
        <taxon>Taphrinomycetes</taxon>
        <taxon>Taphrinales</taxon>
        <taxon>Taphrinaceae</taxon>
        <taxon>Taphrina</taxon>
    </lineage>
</organism>
<dbReference type="VEuPathDB" id="FungiDB:TAPDE_001381"/>
<evidence type="ECO:0000256" key="2">
    <source>
        <dbReference type="ARBA" id="ARBA00008328"/>
    </source>
</evidence>
<dbReference type="InterPro" id="IPR008389">
    <property type="entry name" value="ATPase_V0-cplx_e1/e2_su"/>
</dbReference>
<gene>
    <name evidence="10" type="ORF">TAPDE_001381</name>
</gene>
<comment type="caution">
    <text evidence="10">The sequence shown here is derived from an EMBL/GenBank/DDBJ whole genome shotgun (WGS) entry which is preliminary data.</text>
</comment>
<dbReference type="AlphaFoldDB" id="R4XDX4"/>
<evidence type="ECO:0000256" key="1">
    <source>
        <dbReference type="ARBA" id="ARBA00004127"/>
    </source>
</evidence>
<keyword evidence="5" id="KW-0375">Hydrogen ion transport</keyword>
<keyword evidence="8 9" id="KW-0472">Membrane</keyword>
<evidence type="ECO:0000256" key="3">
    <source>
        <dbReference type="ARBA" id="ARBA00022448"/>
    </source>
</evidence>
<comment type="subcellular location">
    <subcellularLocation>
        <location evidence="1">Endomembrane system</location>
        <topology evidence="1">Multi-pass membrane protein</topology>
    </subcellularLocation>
</comment>
<keyword evidence="3" id="KW-0813">Transport</keyword>
<evidence type="ECO:0000256" key="7">
    <source>
        <dbReference type="ARBA" id="ARBA00023065"/>
    </source>
</evidence>
<accession>R4XDX4</accession>
<proteinExistence type="inferred from homology"/>
<evidence type="ECO:0000256" key="5">
    <source>
        <dbReference type="ARBA" id="ARBA00022781"/>
    </source>
</evidence>
<dbReference type="Pfam" id="PF05493">
    <property type="entry name" value="ATP_synt_H"/>
    <property type="match status" value="1"/>
</dbReference>
<dbReference type="GO" id="GO:0012505">
    <property type="term" value="C:endomembrane system"/>
    <property type="evidence" value="ECO:0007669"/>
    <property type="project" value="UniProtKB-SubCell"/>
</dbReference>
<dbReference type="GO" id="GO:0007035">
    <property type="term" value="P:vacuolar acidification"/>
    <property type="evidence" value="ECO:0007669"/>
    <property type="project" value="TreeGrafter"/>
</dbReference>
<keyword evidence="4 9" id="KW-0812">Transmembrane</keyword>
<comment type="similarity">
    <text evidence="2">Belongs to the V-ATPase e1/e2 subunit family.</text>
</comment>
<dbReference type="eggNOG" id="ENOG502S76V">
    <property type="taxonomic scope" value="Eukaryota"/>
</dbReference>
<evidence type="ECO:0000313" key="10">
    <source>
        <dbReference type="EMBL" id="CCG81539.1"/>
    </source>
</evidence>
<evidence type="ECO:0000256" key="8">
    <source>
        <dbReference type="ARBA" id="ARBA00023136"/>
    </source>
</evidence>
<dbReference type="EMBL" id="CAHR02000043">
    <property type="protein sequence ID" value="CCG81539.1"/>
    <property type="molecule type" value="Genomic_DNA"/>
</dbReference>
<protein>
    <recommendedName>
        <fullName evidence="12">V-type proton ATPase subunit e</fullName>
    </recommendedName>
</protein>
<feature type="transmembrane region" description="Helical" evidence="9">
    <location>
        <begin position="6"/>
        <end position="24"/>
    </location>
</feature>
<keyword evidence="7" id="KW-0406">Ion transport</keyword>
<evidence type="ECO:0000313" key="11">
    <source>
        <dbReference type="Proteomes" id="UP000013776"/>
    </source>
</evidence>
<keyword evidence="6 9" id="KW-1133">Transmembrane helix</keyword>
<sequence length="74" mass="8274">MSGYTILVVFAILVGLSGACYILSPKGDNQTVWRMTSILTLVSMYLMWMLTYVAQLHPLVAPRIPNEHIVKSGY</sequence>